<evidence type="ECO:0000313" key="1">
    <source>
        <dbReference type="Proteomes" id="UP001652660"/>
    </source>
</evidence>
<keyword evidence="2" id="KW-0436">Ligase</keyword>
<dbReference type="GeneID" id="113742615"/>
<proteinExistence type="predicted"/>
<evidence type="ECO:0000313" key="2">
    <source>
        <dbReference type="RefSeq" id="XP_071903198.1"/>
    </source>
</evidence>
<dbReference type="Proteomes" id="UP001652660">
    <property type="component" value="Chromosome 4e"/>
</dbReference>
<gene>
    <name evidence="2" type="primary">LOC113742615</name>
</gene>
<accession>A0ABM4U7E3</accession>
<keyword evidence="1" id="KW-1185">Reference proteome</keyword>
<reference evidence="2" key="1">
    <citation type="submission" date="2025-08" db="UniProtKB">
        <authorList>
            <consortium name="RefSeq"/>
        </authorList>
    </citation>
    <scope>IDENTIFICATION</scope>
    <source>
        <tissue evidence="2">Leaves</tissue>
    </source>
</reference>
<protein>
    <submittedName>
        <fullName evidence="2">Probable CoA ligase CCL8</fullName>
    </submittedName>
</protein>
<dbReference type="GO" id="GO:0016874">
    <property type="term" value="F:ligase activity"/>
    <property type="evidence" value="ECO:0007669"/>
    <property type="project" value="UniProtKB-KW"/>
</dbReference>
<organism evidence="1 2">
    <name type="scientific">Coffea arabica</name>
    <name type="common">Arabian coffee</name>
    <dbReference type="NCBI Taxonomy" id="13443"/>
    <lineage>
        <taxon>Eukaryota</taxon>
        <taxon>Viridiplantae</taxon>
        <taxon>Streptophyta</taxon>
        <taxon>Embryophyta</taxon>
        <taxon>Tracheophyta</taxon>
        <taxon>Spermatophyta</taxon>
        <taxon>Magnoliopsida</taxon>
        <taxon>eudicotyledons</taxon>
        <taxon>Gunneridae</taxon>
        <taxon>Pentapetalae</taxon>
        <taxon>asterids</taxon>
        <taxon>lamiids</taxon>
        <taxon>Gentianales</taxon>
        <taxon>Rubiaceae</taxon>
        <taxon>Ixoroideae</taxon>
        <taxon>Gardenieae complex</taxon>
        <taxon>Bertiereae - Coffeeae clade</taxon>
        <taxon>Coffeeae</taxon>
        <taxon>Coffea</taxon>
    </lineage>
</organism>
<sequence>MSSLNFYQHVHGLFNALLAPLYAGSVVEFMPKFSVGGIWQGWRESYPRKETKVDDAITVFTGGSEKYAAYVPTMYTRLIQGYEAMDPELQGFYNYGTLASREI</sequence>
<name>A0ABM4U7E3_COFAR</name>
<dbReference type="RefSeq" id="XP_071903198.1">
    <property type="nucleotide sequence ID" value="XM_072047097.1"/>
</dbReference>